<evidence type="ECO:0000313" key="1">
    <source>
        <dbReference type="EMBL" id="CAG7724869.1"/>
    </source>
</evidence>
<comment type="caution">
    <text evidence="1">The sequence shown here is derived from an EMBL/GenBank/DDBJ whole genome shotgun (WGS) entry which is preliminary data.</text>
</comment>
<name>A0A8J2KEY1_9HEXA</name>
<dbReference type="AlphaFoldDB" id="A0A8J2KEY1"/>
<gene>
    <name evidence="1" type="ORF">AFUS01_LOCUS13862</name>
</gene>
<accession>A0A8J2KEY1</accession>
<proteinExistence type="predicted"/>
<protein>
    <submittedName>
        <fullName evidence="1">Uncharacterized protein</fullName>
    </submittedName>
</protein>
<sequence length="22" mass="2651">MCYENGIQEHCIQTKELQELLK</sequence>
<reference evidence="1" key="1">
    <citation type="submission" date="2021-06" db="EMBL/GenBank/DDBJ databases">
        <authorList>
            <person name="Hodson N. C."/>
            <person name="Mongue J. A."/>
            <person name="Jaron S. K."/>
        </authorList>
    </citation>
    <scope>NUCLEOTIDE SEQUENCE</scope>
</reference>
<dbReference type="Proteomes" id="UP000708208">
    <property type="component" value="Unassembled WGS sequence"/>
</dbReference>
<feature type="non-terminal residue" evidence="1">
    <location>
        <position position="1"/>
    </location>
</feature>
<evidence type="ECO:0000313" key="2">
    <source>
        <dbReference type="Proteomes" id="UP000708208"/>
    </source>
</evidence>
<dbReference type="EMBL" id="CAJVCH010114724">
    <property type="protein sequence ID" value="CAG7724869.1"/>
    <property type="molecule type" value="Genomic_DNA"/>
</dbReference>
<keyword evidence="2" id="KW-1185">Reference proteome</keyword>
<organism evidence="1 2">
    <name type="scientific">Allacma fusca</name>
    <dbReference type="NCBI Taxonomy" id="39272"/>
    <lineage>
        <taxon>Eukaryota</taxon>
        <taxon>Metazoa</taxon>
        <taxon>Ecdysozoa</taxon>
        <taxon>Arthropoda</taxon>
        <taxon>Hexapoda</taxon>
        <taxon>Collembola</taxon>
        <taxon>Symphypleona</taxon>
        <taxon>Sminthuridae</taxon>
        <taxon>Allacma</taxon>
    </lineage>
</organism>